<feature type="domain" description="Response regulatory" evidence="5">
    <location>
        <begin position="11"/>
        <end position="124"/>
    </location>
</feature>
<dbReference type="RefSeq" id="WP_238246052.1">
    <property type="nucleotide sequence ID" value="NZ_BPQP01000072.1"/>
</dbReference>
<dbReference type="InterPro" id="IPR001789">
    <property type="entry name" value="Sig_transdc_resp-reg_receiver"/>
</dbReference>
<dbReference type="PANTHER" id="PTHR44591:SF3">
    <property type="entry name" value="RESPONSE REGULATORY DOMAIN-CONTAINING PROTEIN"/>
    <property type="match status" value="1"/>
</dbReference>
<keyword evidence="6" id="KW-0418">Kinase</keyword>
<evidence type="ECO:0000313" key="7">
    <source>
        <dbReference type="Proteomes" id="UP001055125"/>
    </source>
</evidence>
<dbReference type="Gene3D" id="3.40.50.2300">
    <property type="match status" value="1"/>
</dbReference>
<dbReference type="InterPro" id="IPR050595">
    <property type="entry name" value="Bact_response_regulator"/>
</dbReference>
<evidence type="ECO:0000256" key="4">
    <source>
        <dbReference type="PROSITE-ProRule" id="PRU00169"/>
    </source>
</evidence>
<keyword evidence="6" id="KW-0808">Transferase</keyword>
<dbReference type="GO" id="GO:0016301">
    <property type="term" value="F:kinase activity"/>
    <property type="evidence" value="ECO:0007669"/>
    <property type="project" value="UniProtKB-KW"/>
</dbReference>
<dbReference type="PROSITE" id="PS50110">
    <property type="entry name" value="RESPONSE_REGULATORY"/>
    <property type="match status" value="1"/>
</dbReference>
<dbReference type="SUPFAM" id="SSF52172">
    <property type="entry name" value="CheY-like"/>
    <property type="match status" value="1"/>
</dbReference>
<dbReference type="InterPro" id="IPR011006">
    <property type="entry name" value="CheY-like_superfamily"/>
</dbReference>
<dbReference type="Pfam" id="PF00072">
    <property type="entry name" value="Response_reg"/>
    <property type="match status" value="1"/>
</dbReference>
<keyword evidence="2" id="KW-0805">Transcription regulation</keyword>
<organism evidence="6 7">
    <name type="scientific">Methylobacterium iners</name>
    <dbReference type="NCBI Taxonomy" id="418707"/>
    <lineage>
        <taxon>Bacteria</taxon>
        <taxon>Pseudomonadati</taxon>
        <taxon>Pseudomonadota</taxon>
        <taxon>Alphaproteobacteria</taxon>
        <taxon>Hyphomicrobiales</taxon>
        <taxon>Methylobacteriaceae</taxon>
        <taxon>Methylobacterium</taxon>
    </lineage>
</organism>
<evidence type="ECO:0000256" key="3">
    <source>
        <dbReference type="ARBA" id="ARBA00023163"/>
    </source>
</evidence>
<keyword evidence="1 4" id="KW-0597">Phosphoprotein</keyword>
<keyword evidence="3" id="KW-0804">Transcription</keyword>
<reference evidence="6" key="2">
    <citation type="submission" date="2021-08" db="EMBL/GenBank/DDBJ databases">
        <authorList>
            <person name="Tani A."/>
            <person name="Ola A."/>
            <person name="Ogura Y."/>
            <person name="Katsura K."/>
            <person name="Hayashi T."/>
        </authorList>
    </citation>
    <scope>NUCLEOTIDE SEQUENCE</scope>
    <source>
        <strain evidence="6">DSM 19015</strain>
    </source>
</reference>
<protein>
    <submittedName>
        <fullName evidence="6">Sensor kinase CckA</fullName>
    </submittedName>
</protein>
<gene>
    <name evidence="6" type="primary">cckA_2</name>
    <name evidence="6" type="ORF">OCOJLMKI_4192</name>
</gene>
<evidence type="ECO:0000256" key="1">
    <source>
        <dbReference type="ARBA" id="ARBA00022553"/>
    </source>
</evidence>
<sequence length="134" mass="14367">MDQPAATARPLALVVEDETVIRMETADLLADAGFEVLEAWNVVTALRQFERRSGIDLLVTDVQMPGGRDGFALAREVAARWPGVAIVVISGVSAPGLRDLPSEARFIPKPFSARVVLETVQEMTRDAGGAPQIA</sequence>
<evidence type="ECO:0000259" key="5">
    <source>
        <dbReference type="PROSITE" id="PS50110"/>
    </source>
</evidence>
<comment type="caution">
    <text evidence="6">The sequence shown here is derived from an EMBL/GenBank/DDBJ whole genome shotgun (WGS) entry which is preliminary data.</text>
</comment>
<reference evidence="6" key="1">
    <citation type="journal article" date="2021" name="Front. Microbiol.">
        <title>Comprehensive Comparative Genomics and Phenotyping of Methylobacterium Species.</title>
        <authorList>
            <person name="Alessa O."/>
            <person name="Ogura Y."/>
            <person name="Fujitani Y."/>
            <person name="Takami H."/>
            <person name="Hayashi T."/>
            <person name="Sahin N."/>
            <person name="Tani A."/>
        </authorList>
    </citation>
    <scope>NUCLEOTIDE SEQUENCE</scope>
    <source>
        <strain evidence="6">DSM 19015</strain>
    </source>
</reference>
<feature type="modified residue" description="4-aspartylphosphate" evidence="4">
    <location>
        <position position="61"/>
    </location>
</feature>
<evidence type="ECO:0000256" key="2">
    <source>
        <dbReference type="ARBA" id="ARBA00023015"/>
    </source>
</evidence>
<evidence type="ECO:0000313" key="6">
    <source>
        <dbReference type="EMBL" id="GJD96964.1"/>
    </source>
</evidence>
<keyword evidence="7" id="KW-1185">Reference proteome</keyword>
<accession>A0ABQ4S3C1</accession>
<dbReference type="Proteomes" id="UP001055125">
    <property type="component" value="Unassembled WGS sequence"/>
</dbReference>
<proteinExistence type="predicted"/>
<name>A0ABQ4S3C1_9HYPH</name>
<dbReference type="PANTHER" id="PTHR44591">
    <property type="entry name" value="STRESS RESPONSE REGULATOR PROTEIN 1"/>
    <property type="match status" value="1"/>
</dbReference>
<dbReference type="SMART" id="SM00448">
    <property type="entry name" value="REC"/>
    <property type="match status" value="1"/>
</dbReference>
<dbReference type="EMBL" id="BPQP01000072">
    <property type="protein sequence ID" value="GJD96964.1"/>
    <property type="molecule type" value="Genomic_DNA"/>
</dbReference>